<evidence type="ECO:0000256" key="5">
    <source>
        <dbReference type="ARBA" id="ARBA00023242"/>
    </source>
</evidence>
<dbReference type="Pfam" id="PF05236">
    <property type="entry name" value="TAF4"/>
    <property type="match status" value="1"/>
</dbReference>
<feature type="compositionally biased region" description="Basic and acidic residues" evidence="6">
    <location>
        <begin position="790"/>
        <end position="806"/>
    </location>
</feature>
<dbReference type="Gene3D" id="1.20.120.1110">
    <property type="entry name" value="TAFH/NHR1 domain"/>
    <property type="match status" value="1"/>
</dbReference>
<organism evidence="8 9">
    <name type="scientific">Agrilus planipennis</name>
    <name type="common">Emerald ash borer</name>
    <name type="synonym">Agrilus marcopoli</name>
    <dbReference type="NCBI Taxonomy" id="224129"/>
    <lineage>
        <taxon>Eukaryota</taxon>
        <taxon>Metazoa</taxon>
        <taxon>Ecdysozoa</taxon>
        <taxon>Arthropoda</taxon>
        <taxon>Hexapoda</taxon>
        <taxon>Insecta</taxon>
        <taxon>Pterygota</taxon>
        <taxon>Neoptera</taxon>
        <taxon>Endopterygota</taxon>
        <taxon>Coleoptera</taxon>
        <taxon>Polyphaga</taxon>
        <taxon>Elateriformia</taxon>
        <taxon>Buprestoidea</taxon>
        <taxon>Buprestidae</taxon>
        <taxon>Agrilinae</taxon>
        <taxon>Agrilus</taxon>
    </lineage>
</organism>
<feature type="region of interest" description="Disordered" evidence="6">
    <location>
        <begin position="121"/>
        <end position="148"/>
    </location>
</feature>
<dbReference type="GO" id="GO:0006367">
    <property type="term" value="P:transcription initiation at RNA polymerase II promoter"/>
    <property type="evidence" value="ECO:0007669"/>
    <property type="project" value="TreeGrafter"/>
</dbReference>
<feature type="region of interest" description="Disordered" evidence="6">
    <location>
        <begin position="589"/>
        <end position="629"/>
    </location>
</feature>
<feature type="region of interest" description="Disordered" evidence="6">
    <location>
        <begin position="783"/>
        <end position="806"/>
    </location>
</feature>
<dbReference type="SUPFAM" id="SSF47113">
    <property type="entry name" value="Histone-fold"/>
    <property type="match status" value="1"/>
</dbReference>
<dbReference type="RefSeq" id="XP_018332460.1">
    <property type="nucleotide sequence ID" value="XM_018476958.2"/>
</dbReference>
<evidence type="ECO:0000256" key="1">
    <source>
        <dbReference type="ARBA" id="ARBA00004123"/>
    </source>
</evidence>
<evidence type="ECO:0000313" key="8">
    <source>
        <dbReference type="Proteomes" id="UP000192223"/>
    </source>
</evidence>
<dbReference type="AlphaFoldDB" id="A0A1W4XJB3"/>
<dbReference type="OrthoDB" id="21060at2759"/>
<comment type="similarity">
    <text evidence="2">Belongs to the TAF4 family.</text>
</comment>
<evidence type="ECO:0000313" key="9">
    <source>
        <dbReference type="RefSeq" id="XP_018332460.1"/>
    </source>
</evidence>
<dbReference type="FunFam" id="1.10.20.10:FF:000015">
    <property type="entry name" value="Transcription initiation factor TFIID subunit 4B"/>
    <property type="match status" value="1"/>
</dbReference>
<dbReference type="Pfam" id="PF07531">
    <property type="entry name" value="TAFH"/>
    <property type="match status" value="1"/>
</dbReference>
<keyword evidence="3" id="KW-0805">Transcription regulation</keyword>
<dbReference type="SMART" id="SM00549">
    <property type="entry name" value="TAFH"/>
    <property type="match status" value="1"/>
</dbReference>
<dbReference type="PROSITE" id="PS51119">
    <property type="entry name" value="TAFH"/>
    <property type="match status" value="1"/>
</dbReference>
<feature type="compositionally biased region" description="Low complexity" evidence="6">
    <location>
        <begin position="121"/>
        <end position="135"/>
    </location>
</feature>
<keyword evidence="8" id="KW-1185">Reference proteome</keyword>
<comment type="subcellular location">
    <subcellularLocation>
        <location evidence="1">Nucleus</location>
    </subcellularLocation>
</comment>
<feature type="region of interest" description="Disordered" evidence="6">
    <location>
        <begin position="823"/>
        <end position="859"/>
    </location>
</feature>
<dbReference type="GO" id="GO:0016251">
    <property type="term" value="F:RNA polymerase II general transcription initiation factor activity"/>
    <property type="evidence" value="ECO:0007669"/>
    <property type="project" value="TreeGrafter"/>
</dbReference>
<reference evidence="9" key="1">
    <citation type="submission" date="2025-08" db="UniProtKB">
        <authorList>
            <consortium name="RefSeq"/>
        </authorList>
    </citation>
    <scope>IDENTIFICATION</scope>
    <source>
        <tissue evidence="9">Entire body</tissue>
    </source>
</reference>
<dbReference type="CDD" id="cd08045">
    <property type="entry name" value="HFD_TAF4"/>
    <property type="match status" value="1"/>
</dbReference>
<keyword evidence="5" id="KW-0539">Nucleus</keyword>
<evidence type="ECO:0000256" key="2">
    <source>
        <dbReference type="ARBA" id="ARBA00006178"/>
    </source>
</evidence>
<evidence type="ECO:0000256" key="4">
    <source>
        <dbReference type="ARBA" id="ARBA00023163"/>
    </source>
</evidence>
<dbReference type="InterPro" id="IPR003894">
    <property type="entry name" value="TAFH_NHR1"/>
</dbReference>
<dbReference type="PANTHER" id="PTHR15138:SF14">
    <property type="entry name" value="TRANSCRIPTION INITIATION FACTOR TFIID SUBUNIT 4"/>
    <property type="match status" value="1"/>
</dbReference>
<name>A0A1W4XJB3_AGRPL</name>
<dbReference type="InterPro" id="IPR045144">
    <property type="entry name" value="TAF4"/>
</dbReference>
<dbReference type="GeneID" id="108741955"/>
<evidence type="ECO:0000256" key="6">
    <source>
        <dbReference type="SAM" id="MobiDB-lite"/>
    </source>
</evidence>
<feature type="compositionally biased region" description="Low complexity" evidence="6">
    <location>
        <begin position="604"/>
        <end position="621"/>
    </location>
</feature>
<dbReference type="SUPFAM" id="SSF158553">
    <property type="entry name" value="TAFH domain-like"/>
    <property type="match status" value="1"/>
</dbReference>
<feature type="compositionally biased region" description="Low complexity" evidence="6">
    <location>
        <begin position="839"/>
        <end position="851"/>
    </location>
</feature>
<dbReference type="Gene3D" id="1.10.20.10">
    <property type="entry name" value="Histone, subunit A"/>
    <property type="match status" value="1"/>
</dbReference>
<sequence length="896" mass="94418">MASAKFLEEALRSDVDESAVNAIVGSLENQLVTSTPAVSIQSNTSIGINQNHINSAISNGGTVPSQKHGAIINGESIVSSATTADTNKLVVNNALSGTIITGAAAQVATGAVTTSYVNQVNNNNHNNNSSNSQTSKANDTGGGGGGVKVVFSQSGQTMTSAAAVLSNRVATFPTSQTIPNGTIGLSSLTPQTVLQTTTTNVQTIQAKQPTIVIKTSGAPAGSPGLVTLPMNVSPVPQVNNLTLQSLHGLQPGQQGHLLLKTENGQYQLLRVGPAPGVATGLPASSVPGATTPVTFRMQAVPAVSRLNIQFTPGPTIATIAPQKTIVQQGATAAPVSSPAPASGVTTVNNSAVPTVVQTATPVQRPANDNTKEKCRKFLANLLELSSREPKSVERSVRTLIQELIDMHVEPEDFCDRLERLLNASPQPCLIGFLKKSLPLLRHSLATKELSIDGIRPPPANVVFSIQSGTAAVATVSTQVRPAAVASSQVRLVAPGATVVRPAGAGHVVQQRLVTPVRGAVQQTTRMVATIRQPNSVATPVAVSSSQPPALHPVFPATNQVRATGATVVRQQPVQVRTPVAVRTAATPVQVKGTGASGTQAASQKSLGVSSGKPSVPSSTSKSSKDKDKKASFSASAAAAAYAGNVAGDDDINDVAAMGGVNLAEETQKILGSTEFVGTQIRSCKEDVLLNMGPLQQKLRQVMQKHGLDEPSNEVVACVSHAVQERLKNLIEKLSIITEHRLEMVKTDQRYEVTSDIKGQLKFLEDLDRAERKRHEELEREMLLRAAKSRSKTEDPEQAKLKAKAKEMQRVEMEELRQREANATALQAIGPRKKPRLDGDASAGSSQTSTGSFHSGARGQLPLRARMKKVTLRDLQFLFETEKDLCKSPLLYKSYLK</sequence>
<dbReference type="InterPro" id="IPR007900">
    <property type="entry name" value="TAF4_C"/>
</dbReference>
<dbReference type="InterPro" id="IPR037249">
    <property type="entry name" value="TAFH/NHR1_dom_sf"/>
</dbReference>
<keyword evidence="4" id="KW-0804">Transcription</keyword>
<accession>A0A1W4XJB3</accession>
<dbReference type="FunFam" id="1.20.120.1110:FF:000004">
    <property type="entry name" value="TBP-associated factor 4, isoform F"/>
    <property type="match status" value="1"/>
</dbReference>
<dbReference type="GO" id="GO:0003677">
    <property type="term" value="F:DNA binding"/>
    <property type="evidence" value="ECO:0007669"/>
    <property type="project" value="TreeGrafter"/>
</dbReference>
<evidence type="ECO:0000256" key="3">
    <source>
        <dbReference type="ARBA" id="ARBA00023015"/>
    </source>
</evidence>
<gene>
    <name evidence="9" type="primary">LOC108741955</name>
</gene>
<dbReference type="GO" id="GO:0046982">
    <property type="term" value="F:protein heterodimerization activity"/>
    <property type="evidence" value="ECO:0007669"/>
    <property type="project" value="InterPro"/>
</dbReference>
<dbReference type="GO" id="GO:0005669">
    <property type="term" value="C:transcription factor TFIID complex"/>
    <property type="evidence" value="ECO:0007669"/>
    <property type="project" value="InterPro"/>
</dbReference>
<dbReference type="PANTHER" id="PTHR15138">
    <property type="entry name" value="TRANSCRIPTION INITIATION FACTOR TFIID SUBUNIT 4"/>
    <property type="match status" value="1"/>
</dbReference>
<feature type="domain" description="TAFH" evidence="7">
    <location>
        <begin position="367"/>
        <end position="463"/>
    </location>
</feature>
<dbReference type="CTD" id="6874"/>
<evidence type="ECO:0000259" key="7">
    <source>
        <dbReference type="PROSITE" id="PS51119"/>
    </source>
</evidence>
<protein>
    <submittedName>
        <fullName evidence="9">Transcription initiation factor TFIID subunit 4 isoform X4</fullName>
    </submittedName>
</protein>
<dbReference type="InterPro" id="IPR009072">
    <property type="entry name" value="Histone-fold"/>
</dbReference>
<proteinExistence type="inferred from homology"/>
<dbReference type="Proteomes" id="UP000192223">
    <property type="component" value="Unplaced"/>
</dbReference>